<dbReference type="EMBL" id="JARBHA010000014">
    <property type="protein sequence ID" value="KAJ9682761.1"/>
    <property type="molecule type" value="Genomic_DNA"/>
</dbReference>
<protein>
    <recommendedName>
        <fullName evidence="4">Aminotransferase-like plant mobile domain-containing protein</fullName>
    </recommendedName>
</protein>
<dbReference type="PANTHER" id="PTHR34835">
    <property type="entry name" value="OS07G0283600 PROTEIN-RELATED"/>
    <property type="match status" value="1"/>
</dbReference>
<dbReference type="Proteomes" id="UP001168098">
    <property type="component" value="Unassembled WGS sequence"/>
</dbReference>
<evidence type="ECO:0000313" key="2">
    <source>
        <dbReference type="EMBL" id="KAJ9682761.1"/>
    </source>
</evidence>
<sequence>MQSTRLYTRCSSSRFLKLCNRLPAEKLDVEIRHNICIWLIDYFNVGFRRIDITSHKRYDLTTTDVGLVFGLPTTGRILHIATTPSDRLFGTLNTCEERLLNLPIREEFRRCFIYYTCAMLLAPTSRIDGYRNLWHTIHEDGFRNDVNWGQFVVDQLVEGIRRFKQRNSIWVHGCILFLQYQQVRIIHMFISMVQLHYVIKFKIPSVHVPMTAPLLSAWSDELIKERLSAEISEFGSFGHGEGFDESSPARTHVEDESGQTSSHQQLGIMRGLIHRLDAQRERGVHSPIAGHSGYAADDFPEADHDSPYARYDMPFHGTEEVLDTPIRHPPIIADDEVVVCDPLPLRSMTVARSHKSMDLKEAAAIVFDGDLDPSEELVSMHDTSLTKGNLASFQGDCWIGIDVNISICPLVCIILNFNLMYHLLISQSEY</sequence>
<feature type="region of interest" description="Disordered" evidence="1">
    <location>
        <begin position="242"/>
        <end position="264"/>
    </location>
</feature>
<name>A0AA38Z5H1_VITRO</name>
<keyword evidence="3" id="KW-1185">Reference proteome</keyword>
<evidence type="ECO:0000256" key="1">
    <source>
        <dbReference type="SAM" id="MobiDB-lite"/>
    </source>
</evidence>
<proteinExistence type="predicted"/>
<evidence type="ECO:0008006" key="4">
    <source>
        <dbReference type="Google" id="ProtNLM"/>
    </source>
</evidence>
<gene>
    <name evidence="2" type="ORF">PVL29_018643</name>
</gene>
<organism evidence="2 3">
    <name type="scientific">Vitis rotundifolia</name>
    <name type="common">Muscadine grape</name>
    <dbReference type="NCBI Taxonomy" id="103349"/>
    <lineage>
        <taxon>Eukaryota</taxon>
        <taxon>Viridiplantae</taxon>
        <taxon>Streptophyta</taxon>
        <taxon>Embryophyta</taxon>
        <taxon>Tracheophyta</taxon>
        <taxon>Spermatophyta</taxon>
        <taxon>Magnoliopsida</taxon>
        <taxon>eudicotyledons</taxon>
        <taxon>Gunneridae</taxon>
        <taxon>Pentapetalae</taxon>
        <taxon>rosids</taxon>
        <taxon>Vitales</taxon>
        <taxon>Vitaceae</taxon>
        <taxon>Viteae</taxon>
        <taxon>Vitis</taxon>
    </lineage>
</organism>
<comment type="caution">
    <text evidence="2">The sequence shown here is derived from an EMBL/GenBank/DDBJ whole genome shotgun (WGS) entry which is preliminary data.</text>
</comment>
<accession>A0AA38Z5H1</accession>
<evidence type="ECO:0000313" key="3">
    <source>
        <dbReference type="Proteomes" id="UP001168098"/>
    </source>
</evidence>
<reference evidence="2 3" key="1">
    <citation type="journal article" date="2023" name="BMC Biotechnol.">
        <title>Vitis rotundifolia cv Carlos genome sequencing.</title>
        <authorList>
            <person name="Huff M."/>
            <person name="Hulse-Kemp A."/>
            <person name="Scheffler B."/>
            <person name="Youngblood R."/>
            <person name="Simpson S."/>
            <person name="Babiker E."/>
            <person name="Staton M."/>
        </authorList>
    </citation>
    <scope>NUCLEOTIDE SEQUENCE [LARGE SCALE GENOMIC DNA]</scope>
    <source>
        <tissue evidence="2">Leaf</tissue>
    </source>
</reference>
<dbReference type="PANTHER" id="PTHR34835:SF34">
    <property type="entry name" value="OS08G0555500 PROTEIN"/>
    <property type="match status" value="1"/>
</dbReference>
<dbReference type="AlphaFoldDB" id="A0AA38Z5H1"/>